<dbReference type="GO" id="GO:0055085">
    <property type="term" value="P:transmembrane transport"/>
    <property type="evidence" value="ECO:0007669"/>
    <property type="project" value="InterPro"/>
</dbReference>
<evidence type="ECO:0000256" key="7">
    <source>
        <dbReference type="RuleBase" id="RU363032"/>
    </source>
</evidence>
<keyword evidence="3" id="KW-1003">Cell membrane</keyword>
<dbReference type="Proteomes" id="UP001177769">
    <property type="component" value="Chromosome"/>
</dbReference>
<sequence length="328" mass="36407">MSAHLHETARDAAAAAQDLAPGLAKVRRLRWPSGLTPYLLVAPWVLGFVAFTLGPLLYSLYTSFFDWPLMGGERFVGLENYRRILTSDDDFWDALAVTGRFALLYVPIHLAGALGLALLLNRRAWGQGLFRTLFYLPSMLSGVALVTIWTWIYSQEYGLLNYLLSLAGLEAVNWLGSPRWAMWSVVIASLWSLGGTMLVFLAGLKGIPVDLYEAAALAGVSRLKQFTHITLPLLSPVLLFNLVTTLIAAFQQLTLALLLTEGGPLKSTYMLAMYIYDTAFKYFDMGYASALSWLLFLVILALSMSVMRFSSLWVFYENEVKRGEGGSS</sequence>
<dbReference type="InterPro" id="IPR035906">
    <property type="entry name" value="MetI-like_sf"/>
</dbReference>
<accession>A0AA95NKI7</accession>
<dbReference type="Gene3D" id="1.10.3720.10">
    <property type="entry name" value="MetI-like"/>
    <property type="match status" value="1"/>
</dbReference>
<feature type="transmembrane region" description="Helical" evidence="7">
    <location>
        <begin position="132"/>
        <end position="152"/>
    </location>
</feature>
<reference evidence="9" key="1">
    <citation type="submission" date="2023-01" db="EMBL/GenBank/DDBJ databases">
        <title>Whole genome sequence of Paucibacter sp. S2-9 isolated from pond sediment.</title>
        <authorList>
            <person name="Jung J.Y."/>
        </authorList>
    </citation>
    <scope>NUCLEOTIDE SEQUENCE</scope>
    <source>
        <strain evidence="9">S2-9</strain>
    </source>
</reference>
<keyword evidence="2 7" id="KW-0813">Transport</keyword>
<keyword evidence="4 7" id="KW-0812">Transmembrane</keyword>
<protein>
    <submittedName>
        <fullName evidence="9">Sugar ABC transporter permease</fullName>
    </submittedName>
</protein>
<keyword evidence="10" id="KW-1185">Reference proteome</keyword>
<evidence type="ECO:0000256" key="1">
    <source>
        <dbReference type="ARBA" id="ARBA00004651"/>
    </source>
</evidence>
<evidence type="ECO:0000256" key="6">
    <source>
        <dbReference type="ARBA" id="ARBA00023136"/>
    </source>
</evidence>
<evidence type="ECO:0000256" key="2">
    <source>
        <dbReference type="ARBA" id="ARBA00022448"/>
    </source>
</evidence>
<evidence type="ECO:0000256" key="3">
    <source>
        <dbReference type="ARBA" id="ARBA00022475"/>
    </source>
</evidence>
<comment type="similarity">
    <text evidence="7">Belongs to the binding-protein-dependent transport system permease family.</text>
</comment>
<dbReference type="PANTHER" id="PTHR30193:SF1">
    <property type="entry name" value="ABC TRANSPORTER PERMEASE PROTEIN YESP-RELATED"/>
    <property type="match status" value="1"/>
</dbReference>
<dbReference type="SUPFAM" id="SSF161098">
    <property type="entry name" value="MetI-like"/>
    <property type="match status" value="1"/>
</dbReference>
<feature type="transmembrane region" description="Helical" evidence="7">
    <location>
        <begin position="279"/>
        <end position="302"/>
    </location>
</feature>
<feature type="transmembrane region" description="Helical" evidence="7">
    <location>
        <begin position="180"/>
        <end position="204"/>
    </location>
</feature>
<dbReference type="InterPro" id="IPR051393">
    <property type="entry name" value="ABC_transporter_permease"/>
</dbReference>
<evidence type="ECO:0000259" key="8">
    <source>
        <dbReference type="PROSITE" id="PS50928"/>
    </source>
</evidence>
<evidence type="ECO:0000313" key="10">
    <source>
        <dbReference type="Proteomes" id="UP001177769"/>
    </source>
</evidence>
<keyword evidence="6 7" id="KW-0472">Membrane</keyword>
<dbReference type="PANTHER" id="PTHR30193">
    <property type="entry name" value="ABC TRANSPORTER PERMEASE PROTEIN"/>
    <property type="match status" value="1"/>
</dbReference>
<feature type="transmembrane region" description="Helical" evidence="7">
    <location>
        <begin position="35"/>
        <end position="61"/>
    </location>
</feature>
<gene>
    <name evidence="9" type="ORF">PFX98_02895</name>
</gene>
<evidence type="ECO:0000313" key="9">
    <source>
        <dbReference type="EMBL" id="WIT12571.1"/>
    </source>
</evidence>
<dbReference type="AlphaFoldDB" id="A0AA95NKI7"/>
<comment type="subcellular location">
    <subcellularLocation>
        <location evidence="1 7">Cell membrane</location>
        <topology evidence="1 7">Multi-pass membrane protein</topology>
    </subcellularLocation>
</comment>
<dbReference type="GO" id="GO:0005886">
    <property type="term" value="C:plasma membrane"/>
    <property type="evidence" value="ECO:0007669"/>
    <property type="project" value="UniProtKB-SubCell"/>
</dbReference>
<keyword evidence="5 7" id="KW-1133">Transmembrane helix</keyword>
<dbReference type="InterPro" id="IPR000515">
    <property type="entry name" value="MetI-like"/>
</dbReference>
<proteinExistence type="inferred from homology"/>
<dbReference type="RefSeq" id="WP_285233669.1">
    <property type="nucleotide sequence ID" value="NZ_CP116346.1"/>
</dbReference>
<dbReference type="KEGG" id="pais:PFX98_02895"/>
<dbReference type="Pfam" id="PF00528">
    <property type="entry name" value="BPD_transp_1"/>
    <property type="match status" value="1"/>
</dbReference>
<dbReference type="CDD" id="cd06261">
    <property type="entry name" value="TM_PBP2"/>
    <property type="match status" value="1"/>
</dbReference>
<evidence type="ECO:0000256" key="4">
    <source>
        <dbReference type="ARBA" id="ARBA00022692"/>
    </source>
</evidence>
<organism evidence="9 10">
    <name type="scientific">Paucibacter sediminis</name>
    <dbReference type="NCBI Taxonomy" id="3019553"/>
    <lineage>
        <taxon>Bacteria</taxon>
        <taxon>Pseudomonadati</taxon>
        <taxon>Pseudomonadota</taxon>
        <taxon>Betaproteobacteria</taxon>
        <taxon>Burkholderiales</taxon>
        <taxon>Sphaerotilaceae</taxon>
        <taxon>Roseateles</taxon>
    </lineage>
</organism>
<name>A0AA95NKI7_9BURK</name>
<evidence type="ECO:0000256" key="5">
    <source>
        <dbReference type="ARBA" id="ARBA00022989"/>
    </source>
</evidence>
<feature type="transmembrane region" description="Helical" evidence="7">
    <location>
        <begin position="231"/>
        <end position="259"/>
    </location>
</feature>
<feature type="domain" description="ABC transmembrane type-1" evidence="8">
    <location>
        <begin position="95"/>
        <end position="306"/>
    </location>
</feature>
<dbReference type="EMBL" id="CP116346">
    <property type="protein sequence ID" value="WIT12571.1"/>
    <property type="molecule type" value="Genomic_DNA"/>
</dbReference>
<feature type="transmembrane region" description="Helical" evidence="7">
    <location>
        <begin position="101"/>
        <end position="120"/>
    </location>
</feature>
<dbReference type="PROSITE" id="PS50928">
    <property type="entry name" value="ABC_TM1"/>
    <property type="match status" value="1"/>
</dbReference>